<dbReference type="AlphaFoldDB" id="F6EJY8"/>
<evidence type="ECO:0000313" key="2">
    <source>
        <dbReference type="Proteomes" id="UP000009235"/>
    </source>
</evidence>
<proteinExistence type="predicted"/>
<dbReference type="Proteomes" id="UP000009235">
    <property type="component" value="Chromosome"/>
</dbReference>
<protein>
    <submittedName>
        <fullName evidence="1">Uncharacterized protein</fullName>
    </submittedName>
</protein>
<dbReference type="STRING" id="443218.AS9A_2899"/>
<evidence type="ECO:0000313" key="1">
    <source>
        <dbReference type="EMBL" id="AEF41346.1"/>
    </source>
</evidence>
<sequence length="51" mass="5167">MSIGAGVFVGTALGVWLVATGGEWPGYSTPGLPGEGSPSEVTVIESFRDAR</sequence>
<dbReference type="KEGG" id="asd:AS9A_2899"/>
<keyword evidence="2" id="KW-1185">Reference proteome</keyword>
<name>F6EJY8_HOYSD</name>
<reference evidence="1 2" key="1">
    <citation type="journal article" date="2011" name="J. Bacteriol.">
        <title>Complete genome sequence of Amycolicicoccus subflavus DQS3-9A1T, an actinomycete isolated from crude oil-polluted soil.</title>
        <authorList>
            <person name="Cai M."/>
            <person name="Chen W.M."/>
            <person name="Nie Y."/>
            <person name="Chi C.Q."/>
            <person name="Wang Y.N."/>
            <person name="Tang Y.Q."/>
            <person name="Li G.Y."/>
            <person name="Wu X.L."/>
        </authorList>
    </citation>
    <scope>NUCLEOTIDE SEQUENCE [LARGE SCALE GENOMIC DNA]</scope>
    <source>
        <strain evidence="2">DSM 45089 / DQS3-9A1</strain>
    </source>
</reference>
<dbReference type="RefSeq" id="WP_013807695.1">
    <property type="nucleotide sequence ID" value="NC_015564.1"/>
</dbReference>
<accession>F6EJY8</accession>
<organism evidence="1 2">
    <name type="scientific">Hoyosella subflava (strain DSM 45089 / JCM 17490 / NBRC 109087 / DQS3-9A1)</name>
    <name type="common">Amycolicicoccus subflavus</name>
    <dbReference type="NCBI Taxonomy" id="443218"/>
    <lineage>
        <taxon>Bacteria</taxon>
        <taxon>Bacillati</taxon>
        <taxon>Actinomycetota</taxon>
        <taxon>Actinomycetes</taxon>
        <taxon>Mycobacteriales</taxon>
        <taxon>Hoyosellaceae</taxon>
        <taxon>Hoyosella</taxon>
    </lineage>
</organism>
<dbReference type="EMBL" id="CP002786">
    <property type="protein sequence ID" value="AEF41346.1"/>
    <property type="molecule type" value="Genomic_DNA"/>
</dbReference>
<dbReference type="HOGENOM" id="CLU_3094865_0_0_11"/>
<gene>
    <name evidence="1" type="ordered locus">AS9A_2899</name>
</gene>